<dbReference type="SUPFAM" id="SSF81301">
    <property type="entry name" value="Nucleotidyltransferase"/>
    <property type="match status" value="1"/>
</dbReference>
<dbReference type="Gene3D" id="3.10.20.30">
    <property type="match status" value="1"/>
</dbReference>
<dbReference type="InterPro" id="IPR004095">
    <property type="entry name" value="TGS"/>
</dbReference>
<comment type="pathway">
    <text evidence="1">Purine metabolism.</text>
</comment>
<dbReference type="Proteomes" id="UP000321378">
    <property type="component" value="Chromosome"/>
</dbReference>
<gene>
    <name evidence="6" type="ORF">JMUB3935_2430</name>
</gene>
<dbReference type="InterPro" id="IPR003607">
    <property type="entry name" value="HD/PDEase_dom"/>
</dbReference>
<dbReference type="FunFam" id="3.30.460.10:FF:000001">
    <property type="entry name" value="GTP pyrophosphokinase RelA"/>
    <property type="match status" value="1"/>
</dbReference>
<evidence type="ECO:0000313" key="6">
    <source>
        <dbReference type="EMBL" id="BBM53437.1"/>
    </source>
</evidence>
<dbReference type="NCBIfam" id="TIGR00691">
    <property type="entry name" value="spoT_relA"/>
    <property type="match status" value="1"/>
</dbReference>
<dbReference type="CDD" id="cd04876">
    <property type="entry name" value="ACT_RelA-SpoT"/>
    <property type="match status" value="1"/>
</dbReference>
<dbReference type="STRING" id="1122173.GCA_000482505_01287"/>
<dbReference type="Pfam" id="PF04607">
    <property type="entry name" value="RelA_SpoT"/>
    <property type="match status" value="1"/>
</dbReference>
<evidence type="ECO:0000256" key="1">
    <source>
        <dbReference type="ARBA" id="ARBA00025704"/>
    </source>
</evidence>
<dbReference type="FunFam" id="1.10.3210.10:FF:000001">
    <property type="entry name" value="GTP pyrophosphokinase RelA"/>
    <property type="match status" value="1"/>
</dbReference>
<dbReference type="EMBL" id="AP019840">
    <property type="protein sequence ID" value="BBM53437.1"/>
    <property type="molecule type" value="Genomic_DNA"/>
</dbReference>
<evidence type="ECO:0000313" key="7">
    <source>
        <dbReference type="Proteomes" id="UP000321378"/>
    </source>
</evidence>
<dbReference type="InterPro" id="IPR045865">
    <property type="entry name" value="ACT-like_dom_sf"/>
</dbReference>
<feature type="domain" description="HD" evidence="4">
    <location>
        <begin position="76"/>
        <end position="173"/>
    </location>
</feature>
<dbReference type="InterPro" id="IPR043519">
    <property type="entry name" value="NT_sf"/>
</dbReference>
<accession>A0A510KQ65</accession>
<evidence type="ECO:0000259" key="5">
    <source>
        <dbReference type="PROSITE" id="PS51880"/>
    </source>
</evidence>
<dbReference type="Pfam" id="PF02824">
    <property type="entry name" value="TGS"/>
    <property type="match status" value="1"/>
</dbReference>
<dbReference type="InterPro" id="IPR012676">
    <property type="entry name" value="TGS-like"/>
</dbReference>
<dbReference type="Pfam" id="PF13328">
    <property type="entry name" value="HD_4"/>
    <property type="match status" value="1"/>
</dbReference>
<name>A0A510KQ65_9FUSO</name>
<dbReference type="PANTHER" id="PTHR21262">
    <property type="entry name" value="GUANOSINE-3',5'-BIS DIPHOSPHATE 3'-PYROPHOSPHOHYDROLASE"/>
    <property type="match status" value="1"/>
</dbReference>
<dbReference type="InterPro" id="IPR004811">
    <property type="entry name" value="RelA/Spo_fam"/>
</dbReference>
<dbReference type="RefSeq" id="WP_232051193.1">
    <property type="nucleotide sequence ID" value="NZ_AP019840.1"/>
</dbReference>
<evidence type="ECO:0000256" key="2">
    <source>
        <dbReference type="RuleBase" id="RU003847"/>
    </source>
</evidence>
<feature type="domain" description="TGS" evidence="5">
    <location>
        <begin position="414"/>
        <end position="477"/>
    </location>
</feature>
<dbReference type="InterPro" id="IPR012675">
    <property type="entry name" value="Beta-grasp_dom_sf"/>
</dbReference>
<dbReference type="FunFam" id="3.10.20.30:FF:000002">
    <property type="entry name" value="GTP pyrophosphokinase (RelA/SpoT)"/>
    <property type="match status" value="1"/>
</dbReference>
<dbReference type="InterPro" id="IPR007685">
    <property type="entry name" value="RelA_SpoT"/>
</dbReference>
<dbReference type="SUPFAM" id="SSF109604">
    <property type="entry name" value="HD-domain/PDEase-like"/>
    <property type="match status" value="1"/>
</dbReference>
<evidence type="ECO:0000259" key="3">
    <source>
        <dbReference type="PROSITE" id="PS51671"/>
    </source>
</evidence>
<dbReference type="CDD" id="cd05399">
    <property type="entry name" value="NT_Rel-Spo_like"/>
    <property type="match status" value="1"/>
</dbReference>
<dbReference type="Pfam" id="PF19296">
    <property type="entry name" value="RelA_AH_RIS"/>
    <property type="match status" value="1"/>
</dbReference>
<dbReference type="PROSITE" id="PS51831">
    <property type="entry name" value="HD"/>
    <property type="match status" value="1"/>
</dbReference>
<dbReference type="Gene3D" id="3.30.70.260">
    <property type="match status" value="1"/>
</dbReference>
<dbReference type="SUPFAM" id="SSF81271">
    <property type="entry name" value="TGS-like"/>
    <property type="match status" value="1"/>
</dbReference>
<dbReference type="CDD" id="cd01668">
    <property type="entry name" value="TGS_RSH"/>
    <property type="match status" value="1"/>
</dbReference>
<reference evidence="6 7" key="1">
    <citation type="submission" date="2019-07" db="EMBL/GenBank/DDBJ databases">
        <title>Complete Genome Sequence of Leptotrichia trevisanii Strain JMUB3935.</title>
        <authorList>
            <person name="Watanabe S."/>
            <person name="Cui L."/>
        </authorList>
    </citation>
    <scope>NUCLEOTIDE SEQUENCE [LARGE SCALE GENOMIC DNA]</scope>
    <source>
        <strain evidence="6 7">JMUB3935</strain>
    </source>
</reference>
<dbReference type="SMART" id="SM00471">
    <property type="entry name" value="HDc"/>
    <property type="match status" value="1"/>
</dbReference>
<dbReference type="PROSITE" id="PS51671">
    <property type="entry name" value="ACT"/>
    <property type="match status" value="1"/>
</dbReference>
<dbReference type="CDD" id="cd00077">
    <property type="entry name" value="HDc"/>
    <property type="match status" value="1"/>
</dbReference>
<dbReference type="PANTHER" id="PTHR21262:SF31">
    <property type="entry name" value="GTP PYROPHOSPHOKINASE"/>
    <property type="match status" value="1"/>
</dbReference>
<organism evidence="6 7">
    <name type="scientific">Leptotrichia trevisanii</name>
    <dbReference type="NCBI Taxonomy" id="109328"/>
    <lineage>
        <taxon>Bacteria</taxon>
        <taxon>Fusobacteriati</taxon>
        <taxon>Fusobacteriota</taxon>
        <taxon>Fusobacteriia</taxon>
        <taxon>Fusobacteriales</taxon>
        <taxon>Leptotrichiaceae</taxon>
        <taxon>Leptotrichia</taxon>
    </lineage>
</organism>
<dbReference type="Gene3D" id="1.10.3210.10">
    <property type="entry name" value="Hypothetical protein af1432"/>
    <property type="match status" value="1"/>
</dbReference>
<dbReference type="GO" id="GO:0015969">
    <property type="term" value="P:guanosine tetraphosphate metabolic process"/>
    <property type="evidence" value="ECO:0007669"/>
    <property type="project" value="InterPro"/>
</dbReference>
<feature type="domain" description="ACT" evidence="3">
    <location>
        <begin position="678"/>
        <end position="753"/>
    </location>
</feature>
<dbReference type="Pfam" id="PF13291">
    <property type="entry name" value="ACT_4"/>
    <property type="match status" value="1"/>
</dbReference>
<protein>
    <submittedName>
        <fullName evidence="6">(P)ppGpp synthetase I SpoT/RelA</fullName>
    </submittedName>
</protein>
<dbReference type="GO" id="GO:0005886">
    <property type="term" value="C:plasma membrane"/>
    <property type="evidence" value="ECO:0007669"/>
    <property type="project" value="TreeGrafter"/>
</dbReference>
<evidence type="ECO:0000259" key="4">
    <source>
        <dbReference type="PROSITE" id="PS51831"/>
    </source>
</evidence>
<comment type="similarity">
    <text evidence="2">Belongs to the relA/spoT family.</text>
</comment>
<comment type="function">
    <text evidence="2">In eubacteria ppGpp (guanosine 3'-diphosphate 5'-diphosphate) is a mediator of the stringent response that coordinates a variety of cellular activities in response to changes in nutritional abundance.</text>
</comment>
<dbReference type="InterPro" id="IPR006674">
    <property type="entry name" value="HD_domain"/>
</dbReference>
<sequence>MDEKKVLKNDWKMTDDEIEDMRVPVIVNKSYDELFKQLADRIRENRLDVDMDKIAHAFMLAYESHVGQKRKSGEDYILHPVEVAEILADMKMDTDTIVAGLLHDVVEDTLITLADIEYTFGEDAKKLVDGVTKLRNLPRTDSKKLENIRKMVVAMSEDIRVVIIKLADRLHNMRTLKYMKPEKQQEKSKETIEIYAPIAHRIGMARIKWELEDISFRFLYPKDYYEIKELINSKRREREEYTAKVIEKIKVELEKNNIKGEVTGRPKHLYSIYRKMIEKEKRFVDLYDLIAIRIIVEKKNECYNVLGIIHDLFVPVFNRFKDYISQPKPNGYQSIHTTVKGPDSQHVEIQIRTQKMHEIAEEGVAAHWKYKEKKSKSKNEKFYADVKKLKDSVQNKKDNEKQMEFVQEVTGDVLKQTIFVFTPKDDIVEMPRNSTALDFAFQVHTQIGYRTIGAKVNGRITQLNQVLKTGDKVEVITSKNMKGPGKDWIEMVNNHSSRVKIRKWFKDKEFEEKSKEGEQILEKEFERLGLKLKDMMEDERVFLYMKKYNIADDKTLFYRFGNGDLSLDGFLNKFEKKEEKALEKVLEEETEKGNRQKERNQDGVKISGTENTMYRFAKCCSPLPGDEIRGYVTRGRGIAIHRADCDNFISLMEKEPEREVDVYWDESAISANSSYEFNFTVKASDRNGLLLDIIRILNEYKMNLITVNTNNFKENGNKRIFIHLRITIRSREDFDRLANNLKSMPEVIDVIKK</sequence>
<proteinExistence type="inferred from homology"/>
<dbReference type="InterPro" id="IPR033655">
    <property type="entry name" value="TGS_RelA/SpoT"/>
</dbReference>
<dbReference type="AlphaFoldDB" id="A0A510KQ65"/>
<dbReference type="InterPro" id="IPR002912">
    <property type="entry name" value="ACT_dom"/>
</dbReference>
<dbReference type="SMART" id="SM00954">
    <property type="entry name" value="RelA_SpoT"/>
    <property type="match status" value="1"/>
</dbReference>
<dbReference type="PROSITE" id="PS51880">
    <property type="entry name" value="TGS"/>
    <property type="match status" value="1"/>
</dbReference>
<dbReference type="SUPFAM" id="SSF55021">
    <property type="entry name" value="ACT-like"/>
    <property type="match status" value="1"/>
</dbReference>
<dbReference type="Gene3D" id="3.30.460.10">
    <property type="entry name" value="Beta Polymerase, domain 2"/>
    <property type="match status" value="1"/>
</dbReference>
<dbReference type="InterPro" id="IPR045600">
    <property type="entry name" value="RelA/SpoT_AH_RIS"/>
</dbReference>